<dbReference type="EMBL" id="KB097700">
    <property type="protein sequence ID" value="ESN91564.1"/>
    <property type="molecule type" value="Genomic_DNA"/>
</dbReference>
<keyword evidence="1" id="KW-1133">Transmembrane helix</keyword>
<feature type="transmembrane region" description="Helical" evidence="1">
    <location>
        <begin position="175"/>
        <end position="194"/>
    </location>
</feature>
<keyword evidence="4" id="KW-1185">Reference proteome</keyword>
<reference evidence="4" key="1">
    <citation type="submission" date="2012-12" db="EMBL/GenBank/DDBJ databases">
        <authorList>
            <person name="Hellsten U."/>
            <person name="Grimwood J."/>
            <person name="Chapman J.A."/>
            <person name="Shapiro H."/>
            <person name="Aerts A."/>
            <person name="Otillar R.P."/>
            <person name="Terry A.Y."/>
            <person name="Boore J.L."/>
            <person name="Simakov O."/>
            <person name="Marletaz F."/>
            <person name="Cho S.-J."/>
            <person name="Edsinger-Gonzales E."/>
            <person name="Havlak P."/>
            <person name="Kuo D.-H."/>
            <person name="Larsson T."/>
            <person name="Lv J."/>
            <person name="Arendt D."/>
            <person name="Savage R."/>
            <person name="Osoegawa K."/>
            <person name="de Jong P."/>
            <person name="Lindberg D.R."/>
            <person name="Seaver E.C."/>
            <person name="Weisblat D.A."/>
            <person name="Putnam N.H."/>
            <person name="Grigoriev I.V."/>
            <person name="Rokhsar D.S."/>
        </authorList>
    </citation>
    <scope>NUCLEOTIDE SEQUENCE</scope>
</reference>
<reference evidence="3" key="3">
    <citation type="submission" date="2015-06" db="UniProtKB">
        <authorList>
            <consortium name="EnsemblMetazoa"/>
        </authorList>
    </citation>
    <scope>IDENTIFICATION</scope>
</reference>
<dbReference type="AlphaFoldDB" id="T1FRA8"/>
<keyword evidence="1" id="KW-0812">Transmembrane</keyword>
<sequence>MGSKIVNKWKNKQQYTTSYVKLLRCRDALENTEKYRETHVQTPAGKRRRKSKVSTPHFCLHVTLRTRANRETAYRLKIIADSVNARYTRMQQPPFLQVIPLLKGFARTSQTSLEKCLHRASTCCRDFCSTFGFSTFDSLFKSLSNCFSVTYNHARSRASNFIVSVESHERIRVTLIRFTAAFILLGAIYLNISVKIRSNWTLKKIKTIEPSKESGESKRVTVNYLRQYRFKTLEYMKKKLARRQ</sequence>
<evidence type="ECO:0000313" key="2">
    <source>
        <dbReference type="EMBL" id="ESN91564.1"/>
    </source>
</evidence>
<proteinExistence type="predicted"/>
<evidence type="ECO:0000313" key="3">
    <source>
        <dbReference type="EnsemblMetazoa" id="HelroP189724"/>
    </source>
</evidence>
<evidence type="ECO:0000256" key="1">
    <source>
        <dbReference type="SAM" id="Phobius"/>
    </source>
</evidence>
<protein>
    <submittedName>
        <fullName evidence="2 3">Uncharacterized protein</fullName>
    </submittedName>
</protein>
<dbReference type="KEGG" id="hro:HELRODRAFT_189724"/>
<gene>
    <name evidence="3" type="primary">20211355</name>
    <name evidence="2" type="ORF">HELRODRAFT_189724</name>
</gene>
<name>T1FRA8_HELRO</name>
<dbReference type="HOGENOM" id="CLU_1139087_0_0_1"/>
<dbReference type="RefSeq" id="XP_009030400.1">
    <property type="nucleotide sequence ID" value="XM_009032152.1"/>
</dbReference>
<dbReference type="CTD" id="20211355"/>
<dbReference type="GeneID" id="20211355"/>
<keyword evidence="1" id="KW-0472">Membrane</keyword>
<dbReference type="EMBL" id="AMQM01002116">
    <property type="status" value="NOT_ANNOTATED_CDS"/>
    <property type="molecule type" value="Genomic_DNA"/>
</dbReference>
<accession>T1FRA8</accession>
<dbReference type="InParanoid" id="T1FRA8"/>
<organism evidence="3 4">
    <name type="scientific">Helobdella robusta</name>
    <name type="common">Californian leech</name>
    <dbReference type="NCBI Taxonomy" id="6412"/>
    <lineage>
        <taxon>Eukaryota</taxon>
        <taxon>Metazoa</taxon>
        <taxon>Spiralia</taxon>
        <taxon>Lophotrochozoa</taxon>
        <taxon>Annelida</taxon>
        <taxon>Clitellata</taxon>
        <taxon>Hirudinea</taxon>
        <taxon>Rhynchobdellida</taxon>
        <taxon>Glossiphoniidae</taxon>
        <taxon>Helobdella</taxon>
    </lineage>
</organism>
<dbReference type="Proteomes" id="UP000015101">
    <property type="component" value="Unassembled WGS sequence"/>
</dbReference>
<reference evidence="2 4" key="2">
    <citation type="journal article" date="2013" name="Nature">
        <title>Insights into bilaterian evolution from three spiralian genomes.</title>
        <authorList>
            <person name="Simakov O."/>
            <person name="Marletaz F."/>
            <person name="Cho S.J."/>
            <person name="Edsinger-Gonzales E."/>
            <person name="Havlak P."/>
            <person name="Hellsten U."/>
            <person name="Kuo D.H."/>
            <person name="Larsson T."/>
            <person name="Lv J."/>
            <person name="Arendt D."/>
            <person name="Savage R."/>
            <person name="Osoegawa K."/>
            <person name="de Jong P."/>
            <person name="Grimwood J."/>
            <person name="Chapman J.A."/>
            <person name="Shapiro H."/>
            <person name="Aerts A."/>
            <person name="Otillar R.P."/>
            <person name="Terry A.Y."/>
            <person name="Boore J.L."/>
            <person name="Grigoriev I.V."/>
            <person name="Lindberg D.R."/>
            <person name="Seaver E.C."/>
            <person name="Weisblat D.A."/>
            <person name="Putnam N.H."/>
            <person name="Rokhsar D.S."/>
        </authorList>
    </citation>
    <scope>NUCLEOTIDE SEQUENCE</scope>
</reference>
<dbReference type="EnsemblMetazoa" id="HelroT189724">
    <property type="protein sequence ID" value="HelroP189724"/>
    <property type="gene ID" value="HelroG189724"/>
</dbReference>
<evidence type="ECO:0000313" key="4">
    <source>
        <dbReference type="Proteomes" id="UP000015101"/>
    </source>
</evidence>